<name>A0ABQ3JKV0_9PSEU</name>
<evidence type="ECO:0000313" key="4">
    <source>
        <dbReference type="Proteomes" id="UP000605897"/>
    </source>
</evidence>
<feature type="compositionally biased region" description="Basic and acidic residues" evidence="1">
    <location>
        <begin position="99"/>
        <end position="116"/>
    </location>
</feature>
<evidence type="ECO:0000256" key="1">
    <source>
        <dbReference type="SAM" id="MobiDB-lite"/>
    </source>
</evidence>
<accession>A0ABQ3JKV0</accession>
<evidence type="ECO:0000313" key="3">
    <source>
        <dbReference type="EMBL" id="GHF30711.1"/>
    </source>
</evidence>
<gene>
    <name evidence="3" type="ORF">GCM10017786_75810</name>
</gene>
<feature type="domain" description="DNA-binding phage zinc finger" evidence="2">
    <location>
        <begin position="20"/>
        <end position="64"/>
    </location>
</feature>
<dbReference type="Pfam" id="PF24623">
    <property type="entry name" value="Phage_zn_bind_8"/>
    <property type="match status" value="1"/>
</dbReference>
<organism evidence="3 4">
    <name type="scientific">Amycolatopsis deserti</name>
    <dbReference type="NCBI Taxonomy" id="185696"/>
    <lineage>
        <taxon>Bacteria</taxon>
        <taxon>Bacillati</taxon>
        <taxon>Actinomycetota</taxon>
        <taxon>Actinomycetes</taxon>
        <taxon>Pseudonocardiales</taxon>
        <taxon>Pseudonocardiaceae</taxon>
        <taxon>Amycolatopsis</taxon>
    </lineage>
</organism>
<dbReference type="RefSeq" id="WP_191249495.1">
    <property type="nucleotide sequence ID" value="NZ_BNAU01000017.1"/>
</dbReference>
<comment type="caution">
    <text evidence="3">The sequence shown here is derived from an EMBL/GenBank/DDBJ whole genome shotgun (WGS) entry which is preliminary data.</text>
</comment>
<dbReference type="Proteomes" id="UP000605897">
    <property type="component" value="Unassembled WGS sequence"/>
</dbReference>
<evidence type="ECO:0000259" key="2">
    <source>
        <dbReference type="Pfam" id="PF24623"/>
    </source>
</evidence>
<feature type="region of interest" description="Disordered" evidence="1">
    <location>
        <begin position="1"/>
        <end position="116"/>
    </location>
</feature>
<proteinExistence type="predicted"/>
<reference evidence="4" key="1">
    <citation type="journal article" date="2019" name="Int. J. Syst. Evol. Microbiol.">
        <title>The Global Catalogue of Microorganisms (GCM) 10K type strain sequencing project: providing services to taxonomists for standard genome sequencing and annotation.</title>
        <authorList>
            <consortium name="The Broad Institute Genomics Platform"/>
            <consortium name="The Broad Institute Genome Sequencing Center for Infectious Disease"/>
            <person name="Wu L."/>
            <person name="Ma J."/>
        </authorList>
    </citation>
    <scope>NUCLEOTIDE SEQUENCE [LARGE SCALE GENOMIC DNA]</scope>
    <source>
        <strain evidence="4">CGMCC 4.7677</strain>
    </source>
</reference>
<keyword evidence="4" id="KW-1185">Reference proteome</keyword>
<protein>
    <recommendedName>
        <fullName evidence="2">DNA-binding phage zinc finger domain-containing protein</fullName>
    </recommendedName>
</protein>
<dbReference type="EMBL" id="BNAU01000017">
    <property type="protein sequence ID" value="GHF30711.1"/>
    <property type="molecule type" value="Genomic_DNA"/>
</dbReference>
<sequence>MTGLQRGQYPAALFWPGTDEPETRDNPRLRPCPWPPCHAAPGQDCTTTIRGRRKPLTGYHEARTIPTEENTMPDQPKIPPARWSLWDTHPVPAQPMTEDADRSENDETPGTEDHGV</sequence>
<dbReference type="InterPro" id="IPR056911">
    <property type="entry name" value="Phage_Znf_bind_put"/>
</dbReference>